<dbReference type="PROSITE" id="PS50125">
    <property type="entry name" value="GUANYLATE_CYCLASE_2"/>
    <property type="match status" value="1"/>
</dbReference>
<proteinExistence type="predicted"/>
<dbReference type="OrthoDB" id="9806704at2"/>
<dbReference type="KEGG" id="knv:Pan216_24060"/>
<dbReference type="Gene3D" id="3.30.70.1230">
    <property type="entry name" value="Nucleotide cyclase"/>
    <property type="match status" value="1"/>
</dbReference>
<dbReference type="SUPFAM" id="SSF55073">
    <property type="entry name" value="Nucleotide cyclase"/>
    <property type="match status" value="1"/>
</dbReference>
<dbReference type="CDD" id="cd07302">
    <property type="entry name" value="CHD"/>
    <property type="match status" value="1"/>
</dbReference>
<dbReference type="InterPro" id="IPR029787">
    <property type="entry name" value="Nucleotide_cyclase"/>
</dbReference>
<dbReference type="SMART" id="SM00044">
    <property type="entry name" value="CYCc"/>
    <property type="match status" value="1"/>
</dbReference>
<dbReference type="Proteomes" id="UP000317093">
    <property type="component" value="Chromosome"/>
</dbReference>
<evidence type="ECO:0000256" key="1">
    <source>
        <dbReference type="SAM" id="MobiDB-lite"/>
    </source>
</evidence>
<dbReference type="SUPFAM" id="SSF49879">
    <property type="entry name" value="SMAD/FHA domain"/>
    <property type="match status" value="1"/>
</dbReference>
<dbReference type="EMBL" id="CP036279">
    <property type="protein sequence ID" value="QDU61545.1"/>
    <property type="molecule type" value="Genomic_DNA"/>
</dbReference>
<dbReference type="InterPro" id="IPR008984">
    <property type="entry name" value="SMAD_FHA_dom_sf"/>
</dbReference>
<dbReference type="Gene3D" id="2.60.200.20">
    <property type="match status" value="1"/>
</dbReference>
<dbReference type="RefSeq" id="WP_145258125.1">
    <property type="nucleotide sequence ID" value="NZ_CP036279.1"/>
</dbReference>
<keyword evidence="4" id="KW-1185">Reference proteome</keyword>
<dbReference type="Gene3D" id="3.30.450.40">
    <property type="match status" value="1"/>
</dbReference>
<dbReference type="SUPFAM" id="SSF55781">
    <property type="entry name" value="GAF domain-like"/>
    <property type="match status" value="1"/>
</dbReference>
<dbReference type="GO" id="GO:0004016">
    <property type="term" value="F:adenylate cyclase activity"/>
    <property type="evidence" value="ECO:0007669"/>
    <property type="project" value="UniProtKB-EC"/>
</dbReference>
<evidence type="ECO:0000259" key="2">
    <source>
        <dbReference type="PROSITE" id="PS50125"/>
    </source>
</evidence>
<evidence type="ECO:0000313" key="4">
    <source>
        <dbReference type="Proteomes" id="UP000317093"/>
    </source>
</evidence>
<dbReference type="AlphaFoldDB" id="A0A518B3J7"/>
<dbReference type="InterPro" id="IPR003018">
    <property type="entry name" value="GAF"/>
</dbReference>
<feature type="domain" description="Guanylate cyclase" evidence="2">
    <location>
        <begin position="362"/>
        <end position="494"/>
    </location>
</feature>
<dbReference type="PANTHER" id="PTHR43081">
    <property type="entry name" value="ADENYLATE CYCLASE, TERMINAL-DIFFERENTIATION SPECIFIC-RELATED"/>
    <property type="match status" value="1"/>
</dbReference>
<organism evidence="3 4">
    <name type="scientific">Kolteria novifilia</name>
    <dbReference type="NCBI Taxonomy" id="2527975"/>
    <lineage>
        <taxon>Bacteria</taxon>
        <taxon>Pseudomonadati</taxon>
        <taxon>Planctomycetota</taxon>
        <taxon>Planctomycetia</taxon>
        <taxon>Kolteriales</taxon>
        <taxon>Kolteriaceae</taxon>
        <taxon>Kolteria</taxon>
    </lineage>
</organism>
<dbReference type="InterPro" id="IPR050697">
    <property type="entry name" value="Adenylyl/Guanylyl_Cyclase_3/4"/>
</dbReference>
<dbReference type="SMART" id="SM00065">
    <property type="entry name" value="GAF"/>
    <property type="match status" value="1"/>
</dbReference>
<dbReference type="Pfam" id="PF01590">
    <property type="entry name" value="GAF"/>
    <property type="match status" value="1"/>
</dbReference>
<dbReference type="GO" id="GO:0009190">
    <property type="term" value="P:cyclic nucleotide biosynthetic process"/>
    <property type="evidence" value="ECO:0007669"/>
    <property type="project" value="InterPro"/>
</dbReference>
<evidence type="ECO:0000313" key="3">
    <source>
        <dbReference type="EMBL" id="QDU61545.1"/>
    </source>
</evidence>
<dbReference type="PANTHER" id="PTHR43081:SF1">
    <property type="entry name" value="ADENYLATE CYCLASE, TERMINAL-DIFFERENTIATION SPECIFIC"/>
    <property type="match status" value="1"/>
</dbReference>
<dbReference type="GO" id="GO:0035556">
    <property type="term" value="P:intracellular signal transduction"/>
    <property type="evidence" value="ECO:0007669"/>
    <property type="project" value="InterPro"/>
</dbReference>
<dbReference type="Pfam" id="PF00211">
    <property type="entry name" value="Guanylate_cyc"/>
    <property type="match status" value="1"/>
</dbReference>
<sequence length="617" mass="67847">MLRFRIVSERQRHEFTHPEGPIEFGRAPVSGETARSIVDDRFVSKDHLRVEEIADGRVRAKNLSGQNRVRIDEGQEIPPGESAELDLPVRLVIGQTMLDVSVAEPLPNAVASAESTDLPPEESVPQTAASPPALEGDVGLATVMRPARLRYESDEATDTLVSVSEGVLPETLVGWIEKLVTVQRAAAGSPEFYDETARALVDLIGLDRGLVLLRREDNWEVVARHQRGSRVRYDFSSTIVERVAEEKRTFYQTYENASSVMSLVDIDTVVASPIFQCDDQVVGVLYGSRSRRSIVGEGTIGPLEAQIVQLLAASAGTGLARAQREEETLRVRHQFQQFFSPHVVAELERNPTLLEGQDREVTVMFLDMRGSSKLSQRLNPQEISQLTEDFMEELTLHVRAQEGVVVSYVGDGALAMWNAPTDQPDHSLRACRAALEFECSLRALNERWEPVVGEPIAFGIGVHTGPALVGNTGSRTNLQYGPQGATVNLASRVEGATKHLGAPVLITDATRSRLNDELAVRRICQVEVVGMEGAVALYELGGLEPDAEWLGLREPYERALDAYERADWESAVEILCSVVSTPAGKRDAPSLALLSEALDCLHRRPADFSPVRQLRSK</sequence>
<dbReference type="EC" id="4.6.1.1" evidence="3"/>
<name>A0A518B3J7_9BACT</name>
<feature type="region of interest" description="Disordered" evidence="1">
    <location>
        <begin position="111"/>
        <end position="134"/>
    </location>
</feature>
<dbReference type="InterPro" id="IPR029016">
    <property type="entry name" value="GAF-like_dom_sf"/>
</dbReference>
<gene>
    <name evidence="3" type="primary">cyaA_1</name>
    <name evidence="3" type="ORF">Pan216_24060</name>
</gene>
<protein>
    <submittedName>
        <fullName evidence="3">Adenylate cyclase 1</fullName>
        <ecNumber evidence="3">4.6.1.1</ecNumber>
    </submittedName>
</protein>
<dbReference type="InterPro" id="IPR001054">
    <property type="entry name" value="A/G_cyclase"/>
</dbReference>
<reference evidence="3 4" key="1">
    <citation type="submission" date="2019-02" db="EMBL/GenBank/DDBJ databases">
        <title>Deep-cultivation of Planctomycetes and their phenomic and genomic characterization uncovers novel biology.</title>
        <authorList>
            <person name="Wiegand S."/>
            <person name="Jogler M."/>
            <person name="Boedeker C."/>
            <person name="Pinto D."/>
            <person name="Vollmers J."/>
            <person name="Rivas-Marin E."/>
            <person name="Kohn T."/>
            <person name="Peeters S.H."/>
            <person name="Heuer A."/>
            <person name="Rast P."/>
            <person name="Oberbeckmann S."/>
            <person name="Bunk B."/>
            <person name="Jeske O."/>
            <person name="Meyerdierks A."/>
            <person name="Storesund J.E."/>
            <person name="Kallscheuer N."/>
            <person name="Luecker S."/>
            <person name="Lage O.M."/>
            <person name="Pohl T."/>
            <person name="Merkel B.J."/>
            <person name="Hornburger P."/>
            <person name="Mueller R.-W."/>
            <person name="Bruemmer F."/>
            <person name="Labrenz M."/>
            <person name="Spormann A.M."/>
            <person name="Op den Camp H."/>
            <person name="Overmann J."/>
            <person name="Amann R."/>
            <person name="Jetten M.S.M."/>
            <person name="Mascher T."/>
            <person name="Medema M.H."/>
            <person name="Devos D.P."/>
            <person name="Kaster A.-K."/>
            <person name="Ovreas L."/>
            <person name="Rohde M."/>
            <person name="Galperin M.Y."/>
            <person name="Jogler C."/>
        </authorList>
    </citation>
    <scope>NUCLEOTIDE SEQUENCE [LARGE SCALE GENOMIC DNA]</scope>
    <source>
        <strain evidence="3 4">Pan216</strain>
    </source>
</reference>
<keyword evidence="3" id="KW-0456">Lyase</keyword>
<accession>A0A518B3J7</accession>